<keyword evidence="3" id="KW-1185">Reference proteome</keyword>
<dbReference type="EMBL" id="SMOL01000695">
    <property type="protein sequence ID" value="KAB2602096.1"/>
    <property type="molecule type" value="Genomic_DNA"/>
</dbReference>
<evidence type="ECO:0000256" key="1">
    <source>
        <dbReference type="SAM" id="MobiDB-lite"/>
    </source>
</evidence>
<reference evidence="3" key="2">
    <citation type="submission" date="2019-10" db="EMBL/GenBank/DDBJ databases">
        <title>A de novo genome assembly of a pear dwarfing rootstock.</title>
        <authorList>
            <person name="Wang F."/>
            <person name="Wang J."/>
            <person name="Li S."/>
            <person name="Zhang Y."/>
            <person name="Fang M."/>
            <person name="Ma L."/>
            <person name="Zhao Y."/>
            <person name="Jiang S."/>
        </authorList>
    </citation>
    <scope>NUCLEOTIDE SEQUENCE [LARGE SCALE GENOMIC DNA]</scope>
</reference>
<reference evidence="2 3" key="3">
    <citation type="submission" date="2019-11" db="EMBL/GenBank/DDBJ databases">
        <title>A de novo genome assembly of a pear dwarfing rootstock.</title>
        <authorList>
            <person name="Wang F."/>
            <person name="Wang J."/>
            <person name="Li S."/>
            <person name="Zhang Y."/>
            <person name="Fang M."/>
            <person name="Ma L."/>
            <person name="Zhao Y."/>
            <person name="Jiang S."/>
        </authorList>
    </citation>
    <scope>NUCLEOTIDE SEQUENCE [LARGE SCALE GENOMIC DNA]</scope>
    <source>
        <strain evidence="2">S2</strain>
        <tissue evidence="2">Leaf</tissue>
    </source>
</reference>
<reference evidence="2 3" key="1">
    <citation type="submission" date="2019-09" db="EMBL/GenBank/DDBJ databases">
        <authorList>
            <person name="Ou C."/>
        </authorList>
    </citation>
    <scope>NUCLEOTIDE SEQUENCE [LARGE SCALE GENOMIC DNA]</scope>
    <source>
        <strain evidence="2">S2</strain>
        <tissue evidence="2">Leaf</tissue>
    </source>
</reference>
<protein>
    <submittedName>
        <fullName evidence="2">F-box/kelch-repeat protein</fullName>
    </submittedName>
</protein>
<dbReference type="AlphaFoldDB" id="A0A5N5FG57"/>
<gene>
    <name evidence="2" type="ORF">D8674_003101</name>
</gene>
<organism evidence="2 3">
    <name type="scientific">Pyrus ussuriensis x Pyrus communis</name>
    <dbReference type="NCBI Taxonomy" id="2448454"/>
    <lineage>
        <taxon>Eukaryota</taxon>
        <taxon>Viridiplantae</taxon>
        <taxon>Streptophyta</taxon>
        <taxon>Embryophyta</taxon>
        <taxon>Tracheophyta</taxon>
        <taxon>Spermatophyta</taxon>
        <taxon>Magnoliopsida</taxon>
        <taxon>eudicotyledons</taxon>
        <taxon>Gunneridae</taxon>
        <taxon>Pentapetalae</taxon>
        <taxon>rosids</taxon>
        <taxon>fabids</taxon>
        <taxon>Rosales</taxon>
        <taxon>Rosaceae</taxon>
        <taxon>Amygdaloideae</taxon>
        <taxon>Maleae</taxon>
        <taxon>Pyrus</taxon>
    </lineage>
</organism>
<sequence>MGVWGGEGGGGDEGYDGGDGEVEEDELRHVRAEAADFRHLLGGLNRVKQN</sequence>
<evidence type="ECO:0000313" key="2">
    <source>
        <dbReference type="EMBL" id="KAB2602096.1"/>
    </source>
</evidence>
<dbReference type="Proteomes" id="UP000327157">
    <property type="component" value="Chromosome 10"/>
</dbReference>
<feature type="region of interest" description="Disordered" evidence="1">
    <location>
        <begin position="1"/>
        <end position="25"/>
    </location>
</feature>
<accession>A0A5N5FG57</accession>
<evidence type="ECO:0000313" key="3">
    <source>
        <dbReference type="Proteomes" id="UP000327157"/>
    </source>
</evidence>
<feature type="compositionally biased region" description="Gly residues" evidence="1">
    <location>
        <begin position="1"/>
        <end position="12"/>
    </location>
</feature>
<feature type="compositionally biased region" description="Acidic residues" evidence="1">
    <location>
        <begin position="13"/>
        <end position="25"/>
    </location>
</feature>
<comment type="caution">
    <text evidence="2">The sequence shown here is derived from an EMBL/GenBank/DDBJ whole genome shotgun (WGS) entry which is preliminary data.</text>
</comment>
<proteinExistence type="predicted"/>
<name>A0A5N5FG57_9ROSA</name>